<dbReference type="Proteomes" id="UP000783686">
    <property type="component" value="Unassembled WGS sequence"/>
</dbReference>
<accession>A0A811LMP5</accession>
<proteinExistence type="predicted"/>
<comment type="caution">
    <text evidence="1">The sequence shown here is derived from an EMBL/GenBank/DDBJ whole genome shotgun (WGS) entry which is preliminary data.</text>
</comment>
<name>A0A811LMP5_9BILA</name>
<dbReference type="EMBL" id="CAJFDH010000006">
    <property type="protein sequence ID" value="CAD5228374.1"/>
    <property type="molecule type" value="Genomic_DNA"/>
</dbReference>
<keyword evidence="2" id="KW-1185">Reference proteome</keyword>
<dbReference type="Proteomes" id="UP000614601">
    <property type="component" value="Unassembled WGS sequence"/>
</dbReference>
<organism evidence="1 2">
    <name type="scientific">Bursaphelenchus okinawaensis</name>
    <dbReference type="NCBI Taxonomy" id="465554"/>
    <lineage>
        <taxon>Eukaryota</taxon>
        <taxon>Metazoa</taxon>
        <taxon>Ecdysozoa</taxon>
        <taxon>Nematoda</taxon>
        <taxon>Chromadorea</taxon>
        <taxon>Rhabditida</taxon>
        <taxon>Tylenchina</taxon>
        <taxon>Tylenchomorpha</taxon>
        <taxon>Aphelenchoidea</taxon>
        <taxon>Aphelenchoididae</taxon>
        <taxon>Bursaphelenchus</taxon>
    </lineage>
</organism>
<dbReference type="EMBL" id="CAJFCW020000006">
    <property type="protein sequence ID" value="CAG9124401.1"/>
    <property type="molecule type" value="Genomic_DNA"/>
</dbReference>
<reference evidence="1" key="1">
    <citation type="submission" date="2020-09" db="EMBL/GenBank/DDBJ databases">
        <authorList>
            <person name="Kikuchi T."/>
        </authorList>
    </citation>
    <scope>NUCLEOTIDE SEQUENCE</scope>
    <source>
        <strain evidence="1">SH1</strain>
    </source>
</reference>
<dbReference type="AlphaFoldDB" id="A0A811LMP5"/>
<sequence length="80" mass="9129">MDLNPIESLPKPRNGSFYTWDELMLFRQGQQMYRRPAQLVHPHHYASAYLQQSASSSSSAMSASAMSSSAMGRTMYFYNQ</sequence>
<protein>
    <submittedName>
        <fullName evidence="1">Uncharacterized protein</fullName>
    </submittedName>
</protein>
<gene>
    <name evidence="1" type="ORF">BOKJ2_LOCUS12646</name>
</gene>
<evidence type="ECO:0000313" key="1">
    <source>
        <dbReference type="EMBL" id="CAD5228374.1"/>
    </source>
</evidence>
<evidence type="ECO:0000313" key="2">
    <source>
        <dbReference type="Proteomes" id="UP000614601"/>
    </source>
</evidence>